<name>A0A2K1K9S2_PHYPA</name>
<keyword evidence="1" id="KW-0175">Coiled coil</keyword>
<feature type="compositionally biased region" description="Basic and acidic residues" evidence="2">
    <location>
        <begin position="237"/>
        <end position="247"/>
    </location>
</feature>
<protein>
    <recommendedName>
        <fullName evidence="6">DNA replication checkpoint mediator MRC1 domain-containing protein</fullName>
    </recommendedName>
</protein>
<feature type="region of interest" description="Disordered" evidence="2">
    <location>
        <begin position="237"/>
        <end position="257"/>
    </location>
</feature>
<dbReference type="PaxDb" id="3218-PP1S130_210V6.1"/>
<keyword evidence="5" id="KW-1185">Reference proteome</keyword>
<feature type="region of interest" description="Disordered" evidence="2">
    <location>
        <begin position="369"/>
        <end position="389"/>
    </location>
</feature>
<reference evidence="4" key="3">
    <citation type="submission" date="2020-12" db="UniProtKB">
        <authorList>
            <consortium name="EnsemblPlants"/>
        </authorList>
    </citation>
    <scope>IDENTIFICATION</scope>
</reference>
<evidence type="ECO:0000256" key="1">
    <source>
        <dbReference type="SAM" id="Coils"/>
    </source>
</evidence>
<feature type="compositionally biased region" description="Polar residues" evidence="2">
    <location>
        <begin position="447"/>
        <end position="462"/>
    </location>
</feature>
<dbReference type="RefSeq" id="XP_073391518.1">
    <property type="nucleotide sequence ID" value="XM_073535417.1"/>
</dbReference>
<feature type="compositionally biased region" description="Basic and acidic residues" evidence="2">
    <location>
        <begin position="297"/>
        <end position="311"/>
    </location>
</feature>
<feature type="coiled-coil region" evidence="1">
    <location>
        <begin position="564"/>
        <end position="598"/>
    </location>
</feature>
<dbReference type="FunCoup" id="A0A2K1K9S2">
    <property type="interactions" value="563"/>
</dbReference>
<feature type="region of interest" description="Disordered" evidence="2">
    <location>
        <begin position="769"/>
        <end position="880"/>
    </location>
</feature>
<dbReference type="EMBL" id="ABEU02000007">
    <property type="protein sequence ID" value="PNR50524.1"/>
    <property type="molecule type" value="Genomic_DNA"/>
</dbReference>
<evidence type="ECO:0000313" key="5">
    <source>
        <dbReference type="Proteomes" id="UP000006727"/>
    </source>
</evidence>
<proteinExistence type="predicted"/>
<dbReference type="AlphaFoldDB" id="A0A2K1K9S2"/>
<reference evidence="3 5" key="1">
    <citation type="journal article" date="2008" name="Science">
        <title>The Physcomitrella genome reveals evolutionary insights into the conquest of land by plants.</title>
        <authorList>
            <person name="Rensing S."/>
            <person name="Lang D."/>
            <person name="Zimmer A."/>
            <person name="Terry A."/>
            <person name="Salamov A."/>
            <person name="Shapiro H."/>
            <person name="Nishiyama T."/>
            <person name="Perroud P.-F."/>
            <person name="Lindquist E."/>
            <person name="Kamisugi Y."/>
            <person name="Tanahashi T."/>
            <person name="Sakakibara K."/>
            <person name="Fujita T."/>
            <person name="Oishi K."/>
            <person name="Shin-I T."/>
            <person name="Kuroki Y."/>
            <person name="Toyoda A."/>
            <person name="Suzuki Y."/>
            <person name="Hashimoto A."/>
            <person name="Yamaguchi K."/>
            <person name="Sugano A."/>
            <person name="Kohara Y."/>
            <person name="Fujiyama A."/>
            <person name="Anterola A."/>
            <person name="Aoki S."/>
            <person name="Ashton N."/>
            <person name="Barbazuk W.B."/>
            <person name="Barker E."/>
            <person name="Bennetzen J."/>
            <person name="Bezanilla M."/>
            <person name="Blankenship R."/>
            <person name="Cho S.H."/>
            <person name="Dutcher S."/>
            <person name="Estelle M."/>
            <person name="Fawcett J.A."/>
            <person name="Gundlach H."/>
            <person name="Hanada K."/>
            <person name="Heyl A."/>
            <person name="Hicks K.A."/>
            <person name="Hugh J."/>
            <person name="Lohr M."/>
            <person name="Mayer K."/>
            <person name="Melkozernov A."/>
            <person name="Murata T."/>
            <person name="Nelson D."/>
            <person name="Pils B."/>
            <person name="Prigge M."/>
            <person name="Reiss B."/>
            <person name="Renner T."/>
            <person name="Rombauts S."/>
            <person name="Rushton P."/>
            <person name="Sanderfoot A."/>
            <person name="Schween G."/>
            <person name="Shiu S.-H."/>
            <person name="Stueber K."/>
            <person name="Theodoulou F.L."/>
            <person name="Tu H."/>
            <person name="Van de Peer Y."/>
            <person name="Verrier P.J."/>
            <person name="Waters E."/>
            <person name="Wood A."/>
            <person name="Yang L."/>
            <person name="Cove D."/>
            <person name="Cuming A."/>
            <person name="Hasebe M."/>
            <person name="Lucas S."/>
            <person name="Mishler D.B."/>
            <person name="Reski R."/>
            <person name="Grigoriev I."/>
            <person name="Quatrano R.S."/>
            <person name="Boore J.L."/>
        </authorList>
    </citation>
    <scope>NUCLEOTIDE SEQUENCE [LARGE SCALE GENOMIC DNA]</scope>
    <source>
        <strain evidence="4 5">cv. Gransden 2004</strain>
    </source>
</reference>
<feature type="compositionally biased region" description="Low complexity" evidence="2">
    <location>
        <begin position="796"/>
        <end position="811"/>
    </location>
</feature>
<reference evidence="3 5" key="2">
    <citation type="journal article" date="2018" name="Plant J.">
        <title>The Physcomitrella patens chromosome-scale assembly reveals moss genome structure and evolution.</title>
        <authorList>
            <person name="Lang D."/>
            <person name="Ullrich K.K."/>
            <person name="Murat F."/>
            <person name="Fuchs J."/>
            <person name="Jenkins J."/>
            <person name="Haas F.B."/>
            <person name="Piednoel M."/>
            <person name="Gundlach H."/>
            <person name="Van Bel M."/>
            <person name="Meyberg R."/>
            <person name="Vives C."/>
            <person name="Morata J."/>
            <person name="Symeonidi A."/>
            <person name="Hiss M."/>
            <person name="Muchero W."/>
            <person name="Kamisugi Y."/>
            <person name="Saleh O."/>
            <person name="Blanc G."/>
            <person name="Decker E.L."/>
            <person name="van Gessel N."/>
            <person name="Grimwood J."/>
            <person name="Hayes R.D."/>
            <person name="Graham S.W."/>
            <person name="Gunter L.E."/>
            <person name="McDaniel S.F."/>
            <person name="Hoernstein S.N.W."/>
            <person name="Larsson A."/>
            <person name="Li F.W."/>
            <person name="Perroud P.F."/>
            <person name="Phillips J."/>
            <person name="Ranjan P."/>
            <person name="Rokshar D.S."/>
            <person name="Rothfels C.J."/>
            <person name="Schneider L."/>
            <person name="Shu S."/>
            <person name="Stevenson D.W."/>
            <person name="Thummler F."/>
            <person name="Tillich M."/>
            <person name="Villarreal Aguilar J.C."/>
            <person name="Widiez T."/>
            <person name="Wong G.K."/>
            <person name="Wymore A."/>
            <person name="Zhang Y."/>
            <person name="Zimmer A.D."/>
            <person name="Quatrano R.S."/>
            <person name="Mayer K.F.X."/>
            <person name="Goodstein D."/>
            <person name="Casacuberta J.M."/>
            <person name="Vandepoele K."/>
            <person name="Reski R."/>
            <person name="Cuming A.C."/>
            <person name="Tuskan G.A."/>
            <person name="Maumus F."/>
            <person name="Salse J."/>
            <person name="Schmutz J."/>
            <person name="Rensing S.A."/>
        </authorList>
    </citation>
    <scope>NUCLEOTIDE SEQUENCE [LARGE SCALE GENOMIC DNA]</scope>
    <source>
        <strain evidence="4 5">cv. Gransden 2004</strain>
    </source>
</reference>
<dbReference type="Gramene" id="Pp3c7_551V3.1">
    <property type="protein sequence ID" value="Pp3c7_551V3.1"/>
    <property type="gene ID" value="Pp3c7_551"/>
</dbReference>
<dbReference type="PANTHER" id="PTHR36005">
    <property type="entry name" value="DNA LIGASE-LIKE PROTEIN"/>
    <property type="match status" value="1"/>
</dbReference>
<evidence type="ECO:0000256" key="2">
    <source>
        <dbReference type="SAM" id="MobiDB-lite"/>
    </source>
</evidence>
<feature type="region of interest" description="Disordered" evidence="2">
    <location>
        <begin position="287"/>
        <end position="324"/>
    </location>
</feature>
<evidence type="ECO:0008006" key="6">
    <source>
        <dbReference type="Google" id="ProtNLM"/>
    </source>
</evidence>
<evidence type="ECO:0000313" key="4">
    <source>
        <dbReference type="EnsemblPlants" id="Pp3c7_551V3.1"/>
    </source>
</evidence>
<evidence type="ECO:0000313" key="3">
    <source>
        <dbReference type="EMBL" id="PNR50524.1"/>
    </source>
</evidence>
<feature type="region of interest" description="Disordered" evidence="2">
    <location>
        <begin position="659"/>
        <end position="690"/>
    </location>
</feature>
<feature type="region of interest" description="Disordered" evidence="2">
    <location>
        <begin position="433"/>
        <end position="467"/>
    </location>
</feature>
<accession>A0A2K1K9S2</accession>
<dbReference type="EnsemblPlants" id="Pp3c7_551V3.1">
    <property type="protein sequence ID" value="Pp3c7_551V3.1"/>
    <property type="gene ID" value="Pp3c7_551"/>
</dbReference>
<feature type="compositionally biased region" description="Basic and acidic residues" evidence="2">
    <location>
        <begin position="378"/>
        <end position="389"/>
    </location>
</feature>
<organism evidence="3">
    <name type="scientific">Physcomitrium patens</name>
    <name type="common">Spreading-leaved earth moss</name>
    <name type="synonym">Physcomitrella patens</name>
    <dbReference type="NCBI Taxonomy" id="3218"/>
    <lineage>
        <taxon>Eukaryota</taxon>
        <taxon>Viridiplantae</taxon>
        <taxon>Streptophyta</taxon>
        <taxon>Embryophyta</taxon>
        <taxon>Bryophyta</taxon>
        <taxon>Bryophytina</taxon>
        <taxon>Bryopsida</taxon>
        <taxon>Funariidae</taxon>
        <taxon>Funariales</taxon>
        <taxon>Funariaceae</taxon>
        <taxon>Physcomitrium</taxon>
    </lineage>
</organism>
<dbReference type="Proteomes" id="UP000006727">
    <property type="component" value="Chromosome 7"/>
</dbReference>
<feature type="compositionally biased region" description="Polar residues" evidence="2">
    <location>
        <begin position="843"/>
        <end position="864"/>
    </location>
</feature>
<dbReference type="STRING" id="3218.A0A2K1K9S2"/>
<dbReference type="PANTHER" id="PTHR36005:SF1">
    <property type="entry name" value="DNA LIGASE-LIKE PROTEIN"/>
    <property type="match status" value="1"/>
</dbReference>
<dbReference type="GeneID" id="112284997"/>
<sequence>MEVAALVPAAMEDVMKPSPPPSPVAATKKLRRLRKVTEAEIAKNDGVGECDVVPEKVVTEVDEVLERRETVEEILKRFGKGGDVVGEGSNKRKTVQSTISTSVLSMALPRGATDMDVSGAKDDAALAHIGNPTLKDGETENGGLEHESQELERAAGSEELTEAVPFSKRKRSSTVKRCSSHVTGMTFGISVFEDEGDSMEKSDNASGKDIEVQLSDEEDSVPEKGHGVADEVMKDGAVEGDSEKGSEANEGGEYGGSCIGWSDGWSGEGMSMDSILEKARKMVADMSSAGTETAKPIVEKKKSIDVIDDQHGKKKKSKKEEERLKREDIYAESQRLLRESKGVAFVAPAPVKKSVSSVLEKIRQRRQQLGCSSGSASLHKDETKEVSQRAIEDRNNTYVDLTVDEEADIEIEIFGSTTVRINKAIQSAEVDVDLQDDTAGDEKSPQAVESQGSLFQSELASSRSEEKDLTLELSQRIMNTQDLLCTSQLSPPTEASLETTSFEPVVAVDPDFMCLETQALDLDEDLMHRTMHANHQKETKQAGLQPLAQSEVYTTATHVRGLIDDEAEDEDEDILAENAEEEEEIIGDEEDLQDLIATTEKEKAGDKARRDALHRKWLDQQDTEQTEDILERLRTGRSTRWKGRDRVVSCLDEDDLLNTRESESLDNNSSQAGGIEPFAEEDPIAELSTSLRQKMKSQGLEMDCLDEYENAEEIPTEELAVEDDEDHEQSIIRKRMLEESEEQLAFMTPAEDESSREVLRLINKVNVGNLKTKSNPGHSEFRPLGGTHNSSLPSKPSFLGRSVSSSSLLPPAHRQVGSGGSSRSFVFGRDDSNSGSEFAPPQVQESKNTGNANNALAKGVSSTSTKDKIRPAQTTSGPSLFQMLKQQSKELEQNGKESASTIAKKWGSNTEAFSMFASKKSVNILGRK</sequence>
<gene>
    <name evidence="4" type="primary">LOC112284997</name>
    <name evidence="3" type="ORF">PHYPA_009710</name>
</gene>
<feature type="region of interest" description="Disordered" evidence="2">
    <location>
        <begin position="153"/>
        <end position="177"/>
    </location>
</feature>